<feature type="domain" description="2-C-methyl-D-erythritol 2,4-cyclodiphosphate synthase" evidence="12">
    <location>
        <begin position="258"/>
        <end position="410"/>
    </location>
</feature>
<comment type="pathway">
    <text evidence="2 10">Isoprenoid biosynthesis; isopentenyl diphosphate biosynthesis via DXP pathway; isopentenyl diphosphate from 1-deoxy-D-xylulose 5-phosphate: step 4/6.</text>
</comment>
<evidence type="ECO:0000256" key="10">
    <source>
        <dbReference type="HAMAP-Rule" id="MF_00107"/>
    </source>
</evidence>
<keyword evidence="4 13" id="KW-0808">Transferase</keyword>
<evidence type="ECO:0000256" key="6">
    <source>
        <dbReference type="ARBA" id="ARBA00022723"/>
    </source>
</evidence>
<organism evidence="13">
    <name type="scientific">uncultured spirochete</name>
    <dbReference type="NCBI Taxonomy" id="156406"/>
    <lineage>
        <taxon>Bacteria</taxon>
        <taxon>Pseudomonadati</taxon>
        <taxon>Spirochaetota</taxon>
        <taxon>Spirochaetia</taxon>
        <taxon>Spirochaetales</taxon>
        <taxon>environmental samples</taxon>
    </lineage>
</organism>
<comment type="subunit">
    <text evidence="10">Homotrimer.</text>
</comment>
<feature type="binding site" evidence="10">
    <location>
        <begin position="312"/>
        <end position="314"/>
    </location>
    <ligand>
        <name>4-CDP-2-C-methyl-D-erythritol 2-phosphate</name>
        <dbReference type="ChEBI" id="CHEBI:57919"/>
    </ligand>
</feature>
<dbReference type="HAMAP" id="MF_00107">
    <property type="entry name" value="IspF"/>
    <property type="match status" value="1"/>
</dbReference>
<dbReference type="PANTHER" id="PTHR43181">
    <property type="entry name" value="2-C-METHYL-D-ERYTHRITOL 2,4-CYCLODIPHOSPHATE SYNTHASE, CHLOROPLASTIC"/>
    <property type="match status" value="1"/>
</dbReference>
<proteinExistence type="inferred from homology"/>
<evidence type="ECO:0000256" key="7">
    <source>
        <dbReference type="ARBA" id="ARBA00023229"/>
    </source>
</evidence>
<evidence type="ECO:0000256" key="3">
    <source>
        <dbReference type="ARBA" id="ARBA00012579"/>
    </source>
</evidence>
<evidence type="ECO:0000256" key="2">
    <source>
        <dbReference type="ARBA" id="ARBA00004709"/>
    </source>
</evidence>
<evidence type="ECO:0000256" key="9">
    <source>
        <dbReference type="ARBA" id="ARBA00023268"/>
    </source>
</evidence>
<comment type="similarity">
    <text evidence="10 11">Belongs to the IspF family.</text>
</comment>
<keyword evidence="6 10" id="KW-0479">Metal-binding</keyword>
<evidence type="ECO:0000313" key="13">
    <source>
        <dbReference type="EMBL" id="SLM10904.1"/>
    </source>
</evidence>
<dbReference type="Gene3D" id="3.90.550.10">
    <property type="entry name" value="Spore Coat Polysaccharide Biosynthesis Protein SpsA, Chain A"/>
    <property type="match status" value="1"/>
</dbReference>
<dbReference type="InterPro" id="IPR034683">
    <property type="entry name" value="IspD/TarI"/>
</dbReference>
<keyword evidence="7 10" id="KW-0414">Isoprene biosynthesis</keyword>
<evidence type="ECO:0000256" key="5">
    <source>
        <dbReference type="ARBA" id="ARBA00022695"/>
    </source>
</evidence>
<comment type="catalytic activity">
    <reaction evidence="1 10 11">
        <text>4-CDP-2-C-methyl-D-erythritol 2-phosphate = 2-C-methyl-D-erythritol 2,4-cyclic diphosphate + CMP</text>
        <dbReference type="Rhea" id="RHEA:23864"/>
        <dbReference type="ChEBI" id="CHEBI:57919"/>
        <dbReference type="ChEBI" id="CHEBI:58483"/>
        <dbReference type="ChEBI" id="CHEBI:60377"/>
        <dbReference type="EC" id="4.6.1.12"/>
    </reaction>
</comment>
<comment type="cofactor">
    <cofactor evidence="10">
        <name>a divalent metal cation</name>
        <dbReference type="ChEBI" id="CHEBI:60240"/>
    </cofactor>
    <text evidence="10">Binds 1 divalent metal cation per subunit.</text>
</comment>
<dbReference type="PROSITE" id="PS01350">
    <property type="entry name" value="ISPF"/>
    <property type="match status" value="1"/>
</dbReference>
<feature type="binding site" evidence="10">
    <location>
        <begin position="264"/>
        <end position="266"/>
    </location>
    <ligand>
        <name>4-CDP-2-C-methyl-D-erythritol 2-phosphate</name>
        <dbReference type="ChEBI" id="CHEBI:57919"/>
    </ligand>
</feature>
<dbReference type="PROSITE" id="PS01295">
    <property type="entry name" value="ISPD"/>
    <property type="match status" value="1"/>
</dbReference>
<dbReference type="SUPFAM" id="SSF53448">
    <property type="entry name" value="Nucleotide-diphospho-sugar transferases"/>
    <property type="match status" value="1"/>
</dbReference>
<keyword evidence="8 10" id="KW-0456">Lyase</keyword>
<dbReference type="InterPro" id="IPR003526">
    <property type="entry name" value="MECDP_synthase"/>
</dbReference>
<dbReference type="GO" id="GO:0070567">
    <property type="term" value="F:cytidylyltransferase activity"/>
    <property type="evidence" value="ECO:0007669"/>
    <property type="project" value="InterPro"/>
</dbReference>
<keyword evidence="5 13" id="KW-0548">Nucleotidyltransferase</keyword>
<dbReference type="Gene3D" id="3.30.1330.50">
    <property type="entry name" value="2-C-methyl-D-erythritol 2,4-cyclodiphosphate synthase"/>
    <property type="match status" value="1"/>
</dbReference>
<feature type="binding site" evidence="10">
    <location>
        <position position="266"/>
    </location>
    <ligand>
        <name>a divalent metal cation</name>
        <dbReference type="ChEBI" id="CHEBI:60240"/>
    </ligand>
</feature>
<dbReference type="PANTHER" id="PTHR43181:SF1">
    <property type="entry name" value="2-C-METHYL-D-ERYTHRITOL 2,4-CYCLODIPHOSPHATE SYNTHASE, CHLOROPLASTIC"/>
    <property type="match status" value="1"/>
</dbReference>
<evidence type="ECO:0000259" key="12">
    <source>
        <dbReference type="Pfam" id="PF02542"/>
    </source>
</evidence>
<evidence type="ECO:0000256" key="8">
    <source>
        <dbReference type="ARBA" id="ARBA00023239"/>
    </source>
</evidence>
<dbReference type="CDD" id="cd02516">
    <property type="entry name" value="CDP-ME_synthetase"/>
    <property type="match status" value="1"/>
</dbReference>
<dbReference type="UniPathway" id="UPA00056">
    <property type="reaction ID" value="UER00095"/>
</dbReference>
<dbReference type="SUPFAM" id="SSF69765">
    <property type="entry name" value="IpsF-like"/>
    <property type="match status" value="1"/>
</dbReference>
<name>A0A3P3XGM2_9SPIR</name>
<keyword evidence="9" id="KW-0511">Multifunctional enzyme</keyword>
<feature type="binding site" evidence="10">
    <location>
        <position position="398"/>
    </location>
    <ligand>
        <name>4-CDP-2-C-methyl-D-erythritol 2-phosphate</name>
        <dbReference type="ChEBI" id="CHEBI:57919"/>
    </ligand>
</feature>
<feature type="binding site" evidence="10">
    <location>
        <position position="298"/>
    </location>
    <ligand>
        <name>a divalent metal cation</name>
        <dbReference type="ChEBI" id="CHEBI:60240"/>
    </ligand>
</feature>
<dbReference type="InterPro" id="IPR029044">
    <property type="entry name" value="Nucleotide-diphossugar_trans"/>
</dbReference>
<reference evidence="13" key="1">
    <citation type="submission" date="2017-02" db="EMBL/GenBank/DDBJ databases">
        <authorList>
            <person name="Regsiter A."/>
            <person name="William W."/>
        </authorList>
    </citation>
    <scope>NUCLEOTIDE SEQUENCE</scope>
    <source>
        <strain evidence="13">Bib</strain>
    </source>
</reference>
<dbReference type="GO" id="GO:0019288">
    <property type="term" value="P:isopentenyl diphosphate biosynthetic process, methylerythritol 4-phosphate pathway"/>
    <property type="evidence" value="ECO:0007669"/>
    <property type="project" value="UniProtKB-UniRule"/>
</dbReference>
<protein>
    <recommendedName>
        <fullName evidence="3 10">2-C-methyl-D-erythritol 2,4-cyclodiphosphate synthase</fullName>
        <shortName evidence="10">MECDP-synthase</shortName>
        <shortName evidence="10">MECPP-synthase</shortName>
        <shortName evidence="10">MECPS</shortName>
        <ecNumber evidence="3 10">4.6.1.12</ecNumber>
    </recommendedName>
</protein>
<dbReference type="GO" id="GO:0046872">
    <property type="term" value="F:metal ion binding"/>
    <property type="evidence" value="ECO:0007669"/>
    <property type="project" value="UniProtKB-KW"/>
</dbReference>
<sequence length="412" mass="44483">MSTSLSKPIPAPSLPLDGRVFALITAAGSSTRFGGQKKELEQFEGCTVLERAIEPFIETCSGIVVTCPPGARAEFEAFFAQSALSPVIARLERGFAIVEGGSTRQDSVLFGLGALKELGCDRDIVLIHDGARPWISADLVRTTIEQTRMHGACLPLAPLVETPKIVKGQVVHTHPSRAHVMTAQTPQAFSFPEILAAHELAAREGYVATDDAMIWDHYVGPVFWIEGERQNRKITYREDLFGSPAMPEAKPAAAPTTRTGIGYDIHPLIADRPLLLAGVQIESDRGEAGYSDGDVLWHALIDALLGAAALGDIGTHFPPGKPEWKNADSTALARKVAAMLHRQDWHIVNIDCTVILEKPRLGPYREQICSAIARALNIPQGSVSFKAKTKEGFDAVGRGEAIEAHAIVLIAR</sequence>
<feature type="site" description="Transition state stabilizer" evidence="10">
    <location>
        <position position="389"/>
    </location>
</feature>
<dbReference type="InterPro" id="IPR018294">
    <property type="entry name" value="ISPD_synthase_CS"/>
</dbReference>
<dbReference type="Pfam" id="PF02542">
    <property type="entry name" value="YgbB"/>
    <property type="match status" value="1"/>
</dbReference>
<accession>A0A3P3XGM2</accession>
<dbReference type="NCBIfam" id="TIGR00151">
    <property type="entry name" value="ispF"/>
    <property type="match status" value="1"/>
</dbReference>
<dbReference type="GO" id="GO:0016114">
    <property type="term" value="P:terpenoid biosynthetic process"/>
    <property type="evidence" value="ECO:0007669"/>
    <property type="project" value="InterPro"/>
</dbReference>
<dbReference type="GO" id="GO:0008685">
    <property type="term" value="F:2-C-methyl-D-erythritol 2,4-cyclodiphosphate synthase activity"/>
    <property type="evidence" value="ECO:0007669"/>
    <property type="project" value="UniProtKB-UniRule"/>
</dbReference>
<dbReference type="EC" id="4.6.1.12" evidence="3 10"/>
<evidence type="ECO:0000256" key="1">
    <source>
        <dbReference type="ARBA" id="ARBA00000200"/>
    </source>
</evidence>
<feature type="binding site" evidence="10">
    <location>
        <position position="264"/>
    </location>
    <ligand>
        <name>a divalent metal cation</name>
        <dbReference type="ChEBI" id="CHEBI:60240"/>
    </ligand>
</feature>
<dbReference type="InterPro" id="IPR020555">
    <property type="entry name" value="MECDP_synthase_CS"/>
</dbReference>
<dbReference type="Pfam" id="PF01128">
    <property type="entry name" value="IspD"/>
    <property type="match status" value="1"/>
</dbReference>
<dbReference type="InterPro" id="IPR036571">
    <property type="entry name" value="MECDP_synthase_sf"/>
</dbReference>
<evidence type="ECO:0000256" key="4">
    <source>
        <dbReference type="ARBA" id="ARBA00022679"/>
    </source>
</evidence>
<gene>
    <name evidence="13" type="primary">ispDF</name>
    <name evidence="10" type="synonym">ispF</name>
    <name evidence="13" type="ORF">SPIROBIBN47_150161</name>
</gene>
<dbReference type="CDD" id="cd00554">
    <property type="entry name" value="MECDP_synthase"/>
    <property type="match status" value="1"/>
</dbReference>
<comment type="caution">
    <text evidence="10">Lacks conserved residue(s) required for the propagation of feature annotation.</text>
</comment>
<dbReference type="AlphaFoldDB" id="A0A3P3XGM2"/>
<dbReference type="EMBL" id="FWDM01000007">
    <property type="protein sequence ID" value="SLM10904.1"/>
    <property type="molecule type" value="Genomic_DNA"/>
</dbReference>
<comment type="function">
    <text evidence="10">Involved in the biosynthesis of isopentenyl diphosphate (IPP) and dimethylallyl diphosphate (DMAPP), two major building blocks of isoprenoid compounds. Catalyzes the conversion of 4-diphosphocytidyl-2-C-methyl-D-erythritol 2-phosphate (CDP-ME2P) to 2-C-methyl-D-erythritol 2,4-cyclodiphosphate (ME-CPP) with a corresponding release of cytidine 5-monophosphate (CMP).</text>
</comment>
<evidence type="ECO:0000256" key="11">
    <source>
        <dbReference type="RuleBase" id="RU004395"/>
    </source>
</evidence>